<proteinExistence type="inferred from homology"/>
<dbReference type="InterPro" id="IPR003029">
    <property type="entry name" value="S1_domain"/>
</dbReference>
<dbReference type="PRINTS" id="PR00681">
    <property type="entry name" value="RIBOSOMALS1"/>
</dbReference>
<accession>A0A937IAP2</accession>
<dbReference type="SMART" id="SM00316">
    <property type="entry name" value="S1"/>
    <property type="match status" value="5"/>
</dbReference>
<feature type="domain" description="S1 motif" evidence="8">
    <location>
        <begin position="24"/>
        <end position="90"/>
    </location>
</feature>
<dbReference type="CDD" id="cd05688">
    <property type="entry name" value="S1_RPS1_repeat_ec3"/>
    <property type="match status" value="1"/>
</dbReference>
<feature type="domain" description="S1 motif" evidence="8">
    <location>
        <begin position="195"/>
        <end position="263"/>
    </location>
</feature>
<comment type="caution">
    <text evidence="9">The sequence shown here is derived from an EMBL/GenBank/DDBJ whole genome shotgun (WGS) entry which is preliminary data.</text>
</comment>
<dbReference type="SUPFAM" id="SSF50249">
    <property type="entry name" value="Nucleic acid-binding proteins"/>
    <property type="match status" value="5"/>
</dbReference>
<keyword evidence="5" id="KW-0687">Ribonucleoprotein</keyword>
<evidence type="ECO:0000256" key="3">
    <source>
        <dbReference type="ARBA" id="ARBA00022884"/>
    </source>
</evidence>
<reference evidence="9" key="1">
    <citation type="submission" date="2020-10" db="EMBL/GenBank/DDBJ databases">
        <title>Microbiome of the Black Sea water column analyzed by genome centric metagenomics.</title>
        <authorList>
            <person name="Cabello-Yeves P.J."/>
            <person name="Callieri C."/>
            <person name="Picazo A."/>
            <person name="Mehrshad M."/>
            <person name="Haro-Moreno J.M."/>
            <person name="Roda-Garcia J."/>
            <person name="Dzembekova N."/>
            <person name="Slabakova V."/>
            <person name="Slabakova N."/>
            <person name="Moncheva S."/>
            <person name="Rodriguez-Valera F."/>
        </authorList>
    </citation>
    <scope>NUCLEOTIDE SEQUENCE</scope>
    <source>
        <strain evidence="9">BS307-5m-G47</strain>
    </source>
</reference>
<dbReference type="InterPro" id="IPR050437">
    <property type="entry name" value="Ribos_protein_bS1-like"/>
</dbReference>
<dbReference type="AlphaFoldDB" id="A0A937IAP2"/>
<dbReference type="GO" id="GO:0003729">
    <property type="term" value="F:mRNA binding"/>
    <property type="evidence" value="ECO:0007669"/>
    <property type="project" value="TreeGrafter"/>
</dbReference>
<dbReference type="Gene3D" id="2.40.50.140">
    <property type="entry name" value="Nucleic acid-binding proteins"/>
    <property type="match status" value="5"/>
</dbReference>
<dbReference type="GO" id="GO:0003735">
    <property type="term" value="F:structural constituent of ribosome"/>
    <property type="evidence" value="ECO:0007669"/>
    <property type="project" value="TreeGrafter"/>
</dbReference>
<name>A0A937IAP2_9GAMM</name>
<feature type="domain" description="S1 motif" evidence="8">
    <location>
        <begin position="367"/>
        <end position="436"/>
    </location>
</feature>
<dbReference type="InterPro" id="IPR012340">
    <property type="entry name" value="NA-bd_OB-fold"/>
</dbReference>
<dbReference type="PROSITE" id="PS50126">
    <property type="entry name" value="S1"/>
    <property type="match status" value="5"/>
</dbReference>
<evidence type="ECO:0000256" key="6">
    <source>
        <dbReference type="ARBA" id="ARBA00035293"/>
    </source>
</evidence>
<dbReference type="CDD" id="cd04465">
    <property type="entry name" value="S1_RPS1_repeat_ec2_hs2"/>
    <property type="match status" value="1"/>
</dbReference>
<evidence type="ECO:0000256" key="2">
    <source>
        <dbReference type="ARBA" id="ARBA00022737"/>
    </source>
</evidence>
<gene>
    <name evidence="9" type="ORF">ISQ61_02460</name>
</gene>
<dbReference type="PANTHER" id="PTHR10724:SF7">
    <property type="entry name" value="SMALL RIBOSOMAL SUBUNIT PROTEIN BS1C"/>
    <property type="match status" value="1"/>
</dbReference>
<protein>
    <recommendedName>
        <fullName evidence="6">Small ribosomal subunit protein bS1</fullName>
    </recommendedName>
    <alternativeName>
        <fullName evidence="7">30S ribosomal protein S1</fullName>
    </alternativeName>
</protein>
<keyword evidence="2" id="KW-0677">Repeat</keyword>
<feature type="domain" description="S1 motif" evidence="8">
    <location>
        <begin position="108"/>
        <end position="174"/>
    </location>
</feature>
<evidence type="ECO:0000256" key="4">
    <source>
        <dbReference type="ARBA" id="ARBA00022980"/>
    </source>
</evidence>
<dbReference type="EMBL" id="JADHQA010000008">
    <property type="protein sequence ID" value="MBL6820092.1"/>
    <property type="molecule type" value="Genomic_DNA"/>
</dbReference>
<evidence type="ECO:0000256" key="5">
    <source>
        <dbReference type="ARBA" id="ARBA00023274"/>
    </source>
</evidence>
<dbReference type="PANTHER" id="PTHR10724">
    <property type="entry name" value="30S RIBOSOMAL PROTEIN S1"/>
    <property type="match status" value="1"/>
</dbReference>
<dbReference type="InterPro" id="IPR035104">
    <property type="entry name" value="Ribosomal_protein_S1-like"/>
</dbReference>
<sequence>MKDTENTLQQLLDKSFESFDLVQGSLVKANVLQIGKKWVTLDIGFKSDGLVPIEEFENHANEVQVAEGDEVEVILDALDDGFGEIRLSREKARKQETWDSLEKSHSEGTYVEGKVVNKVKGGFTVFVDVVKAFLPGSLVDPKGGKDYPDLSGQTLEFKVMKFDKKRTNIVLSRKAVLQEQNSEERERLLEVIKEGEKIEGTIKNLTDYGAFVDLGGLDGLLHITDLSWKRVMHPKEVLNVGDKMEFLVLSFDQEKMRVSLGLKQLADDPWKDIESKYHVGQIVEGEVALTTDYGCFVKLDEDIEGLVHITDLDWKNKNINPSSILSKGDSITVKIMEIDLEERKVSLSKKHTTENPWKDFEDKHNPGDILENMNIKSVTDFGIFVELDGDIDGLIHHSEIAVGLEEIQEKYKAGDQITVSISGMDSERERISLSLVS</sequence>
<evidence type="ECO:0000256" key="1">
    <source>
        <dbReference type="ARBA" id="ARBA00006767"/>
    </source>
</evidence>
<comment type="similarity">
    <text evidence="1">Belongs to the bacterial ribosomal protein bS1 family.</text>
</comment>
<evidence type="ECO:0000256" key="7">
    <source>
        <dbReference type="ARBA" id="ARBA00035517"/>
    </source>
</evidence>
<dbReference type="GO" id="GO:0006412">
    <property type="term" value="P:translation"/>
    <property type="evidence" value="ECO:0007669"/>
    <property type="project" value="TreeGrafter"/>
</dbReference>
<dbReference type="CDD" id="cd05687">
    <property type="entry name" value="S1_RPS1_repeat_ec1_hs1"/>
    <property type="match status" value="1"/>
</dbReference>
<evidence type="ECO:0000313" key="9">
    <source>
        <dbReference type="EMBL" id="MBL6820092.1"/>
    </source>
</evidence>
<dbReference type="Proteomes" id="UP000704935">
    <property type="component" value="Unassembled WGS sequence"/>
</dbReference>
<evidence type="ECO:0000259" key="8">
    <source>
        <dbReference type="PROSITE" id="PS50126"/>
    </source>
</evidence>
<keyword evidence="4" id="KW-0689">Ribosomal protein</keyword>
<evidence type="ECO:0000313" key="10">
    <source>
        <dbReference type="Proteomes" id="UP000704935"/>
    </source>
</evidence>
<keyword evidence="3" id="KW-0694">RNA-binding</keyword>
<organism evidence="9 10">
    <name type="scientific">SAR86 cluster bacterium</name>
    <dbReference type="NCBI Taxonomy" id="2030880"/>
    <lineage>
        <taxon>Bacteria</taxon>
        <taxon>Pseudomonadati</taxon>
        <taxon>Pseudomonadota</taxon>
        <taxon>Gammaproteobacteria</taxon>
        <taxon>SAR86 cluster</taxon>
    </lineage>
</organism>
<dbReference type="FunFam" id="2.40.50.140:FF:000018">
    <property type="entry name" value="30S ribosomal protein S1"/>
    <property type="match status" value="1"/>
</dbReference>
<feature type="domain" description="S1 motif" evidence="8">
    <location>
        <begin position="280"/>
        <end position="350"/>
    </location>
</feature>
<dbReference type="GO" id="GO:0022627">
    <property type="term" value="C:cytosolic small ribosomal subunit"/>
    <property type="evidence" value="ECO:0007669"/>
    <property type="project" value="TreeGrafter"/>
</dbReference>
<dbReference type="Pfam" id="PF00575">
    <property type="entry name" value="S1"/>
    <property type="match status" value="5"/>
</dbReference>